<gene>
    <name evidence="5" type="primary">TMEM92</name>
</gene>
<feature type="transmembrane region" description="Helical" evidence="2">
    <location>
        <begin position="57"/>
        <end position="77"/>
    </location>
</feature>
<keyword evidence="2 5" id="KW-0812">Transmembrane</keyword>
<name>A0A1U7TTV6_CARSF</name>
<dbReference type="Pfam" id="PF11669">
    <property type="entry name" value="WBP-1"/>
    <property type="match status" value="1"/>
</dbReference>
<evidence type="ECO:0000256" key="2">
    <source>
        <dbReference type="SAM" id="Phobius"/>
    </source>
</evidence>
<keyword evidence="2" id="KW-0472">Membrane</keyword>
<evidence type="ECO:0000256" key="3">
    <source>
        <dbReference type="SAM" id="SignalP"/>
    </source>
</evidence>
<feature type="signal peptide" evidence="3">
    <location>
        <begin position="1"/>
        <end position="26"/>
    </location>
</feature>
<dbReference type="OMA" id="MSQAWVT"/>
<organism evidence="4 5">
    <name type="scientific">Carlito syrichta</name>
    <name type="common">Philippine tarsier</name>
    <name type="synonym">Tarsius syrichta</name>
    <dbReference type="NCBI Taxonomy" id="1868482"/>
    <lineage>
        <taxon>Eukaryota</taxon>
        <taxon>Metazoa</taxon>
        <taxon>Chordata</taxon>
        <taxon>Craniata</taxon>
        <taxon>Vertebrata</taxon>
        <taxon>Euteleostomi</taxon>
        <taxon>Mammalia</taxon>
        <taxon>Eutheria</taxon>
        <taxon>Euarchontoglires</taxon>
        <taxon>Primates</taxon>
        <taxon>Haplorrhini</taxon>
        <taxon>Tarsiiformes</taxon>
        <taxon>Tarsiidae</taxon>
        <taxon>Carlito</taxon>
    </lineage>
</organism>
<keyword evidence="3" id="KW-0732">Signal</keyword>
<reference evidence="5" key="1">
    <citation type="submission" date="2025-08" db="UniProtKB">
        <authorList>
            <consortium name="RefSeq"/>
        </authorList>
    </citation>
    <scope>IDENTIFICATION</scope>
</reference>
<evidence type="ECO:0000313" key="4">
    <source>
        <dbReference type="Proteomes" id="UP000189704"/>
    </source>
</evidence>
<protein>
    <submittedName>
        <fullName evidence="5">Transmembrane protein 92</fullName>
    </submittedName>
</protein>
<proteinExistence type="predicted"/>
<dbReference type="GO" id="GO:0005654">
    <property type="term" value="C:nucleoplasm"/>
    <property type="evidence" value="ECO:0007669"/>
    <property type="project" value="Ensembl"/>
</dbReference>
<sequence length="160" mass="17210">MAHAWVPGLAPTLLLGLLAGPQQVAAKCGLFFTCPQGFKCCGDSCCQEPELMISGPLRIFIIIFLVVLPLLCICGLARRFCRSCREPEPSNPVDRQGPPELPSVAPPERVGVPIPEPPPPYSEVVLKPTLGLTPSEPPPPYSLRPDEYLGAQRGIDTPAF</sequence>
<feature type="compositionally biased region" description="Low complexity" evidence="1">
    <location>
        <begin position="122"/>
        <end position="134"/>
    </location>
</feature>
<accession>A0A1U7TTV6</accession>
<dbReference type="AlphaFoldDB" id="A0A1U7TTV6"/>
<dbReference type="CTD" id="162461"/>
<dbReference type="RefSeq" id="XP_008063439.1">
    <property type="nucleotide sequence ID" value="XM_008065248.1"/>
</dbReference>
<feature type="chain" id="PRO_5010565504" evidence="3">
    <location>
        <begin position="27"/>
        <end position="160"/>
    </location>
</feature>
<keyword evidence="2" id="KW-1133">Transmembrane helix</keyword>
<feature type="region of interest" description="Disordered" evidence="1">
    <location>
        <begin position="86"/>
        <end position="160"/>
    </location>
</feature>
<dbReference type="PANTHER" id="PTHR31359:SF31">
    <property type="entry name" value="TRANSMEMBRANE PROTEIN 92"/>
    <property type="match status" value="1"/>
</dbReference>
<dbReference type="InterPro" id="IPR021684">
    <property type="entry name" value="WBP1-like"/>
</dbReference>
<dbReference type="GeneID" id="103267666"/>
<evidence type="ECO:0000256" key="1">
    <source>
        <dbReference type="SAM" id="MobiDB-lite"/>
    </source>
</evidence>
<dbReference type="KEGG" id="csyr:103267666"/>
<dbReference type="OrthoDB" id="9451011at2759"/>
<dbReference type="PANTHER" id="PTHR31359">
    <property type="entry name" value="TRANSMEMBRANE PROTEIN 92"/>
    <property type="match status" value="1"/>
</dbReference>
<dbReference type="STRING" id="1868482.ENSTSYP00000014672"/>
<dbReference type="Proteomes" id="UP000189704">
    <property type="component" value="Unplaced"/>
</dbReference>
<evidence type="ECO:0000313" key="5">
    <source>
        <dbReference type="RefSeq" id="XP_008063439.1"/>
    </source>
</evidence>
<keyword evidence="4" id="KW-1185">Reference proteome</keyword>